<protein>
    <recommendedName>
        <fullName evidence="4">Type II toxin-antitoxin system mRNA interferase toxin, RelE/StbE family</fullName>
    </recommendedName>
</protein>
<accession>A0A2H0KCA9</accession>
<comment type="caution">
    <text evidence="2">The sequence shown here is derived from an EMBL/GenBank/DDBJ whole genome shotgun (WGS) entry which is preliminary data.</text>
</comment>
<dbReference type="InterPro" id="IPR035093">
    <property type="entry name" value="RelE/ParE_toxin_dom_sf"/>
</dbReference>
<dbReference type="EMBL" id="PCVG01000021">
    <property type="protein sequence ID" value="PIQ68869.1"/>
    <property type="molecule type" value="Genomic_DNA"/>
</dbReference>
<evidence type="ECO:0000313" key="2">
    <source>
        <dbReference type="EMBL" id="PIQ68869.1"/>
    </source>
</evidence>
<dbReference type="InterPro" id="IPR007712">
    <property type="entry name" value="RelE/ParE_toxin"/>
</dbReference>
<proteinExistence type="predicted"/>
<gene>
    <name evidence="2" type="ORF">COV91_01835</name>
</gene>
<reference evidence="2 3" key="1">
    <citation type="submission" date="2017-09" db="EMBL/GenBank/DDBJ databases">
        <title>Depth-based differentiation of microbial function through sediment-hosted aquifers and enrichment of novel symbionts in the deep terrestrial subsurface.</title>
        <authorList>
            <person name="Probst A.J."/>
            <person name="Ladd B."/>
            <person name="Jarett J.K."/>
            <person name="Geller-Mcgrath D.E."/>
            <person name="Sieber C.M."/>
            <person name="Emerson J.B."/>
            <person name="Anantharaman K."/>
            <person name="Thomas B.C."/>
            <person name="Malmstrom R."/>
            <person name="Stieglmeier M."/>
            <person name="Klingl A."/>
            <person name="Woyke T."/>
            <person name="Ryan C.M."/>
            <person name="Banfield J.F."/>
        </authorList>
    </citation>
    <scope>NUCLEOTIDE SEQUENCE [LARGE SCALE GENOMIC DNA]</scope>
    <source>
        <strain evidence="2">CG11_big_fil_rev_8_21_14_0_20_46_11</strain>
    </source>
</reference>
<organism evidence="2 3">
    <name type="scientific">Candidatus Taylorbacteria bacterium CG11_big_fil_rev_8_21_14_0_20_46_11</name>
    <dbReference type="NCBI Taxonomy" id="1975025"/>
    <lineage>
        <taxon>Bacteria</taxon>
        <taxon>Candidatus Tayloriibacteriota</taxon>
    </lineage>
</organism>
<dbReference type="SUPFAM" id="SSF143011">
    <property type="entry name" value="RelE-like"/>
    <property type="match status" value="1"/>
</dbReference>
<dbReference type="Proteomes" id="UP000229342">
    <property type="component" value="Unassembled WGS sequence"/>
</dbReference>
<dbReference type="Gene3D" id="3.30.2310.20">
    <property type="entry name" value="RelE-like"/>
    <property type="match status" value="1"/>
</dbReference>
<dbReference type="AlphaFoldDB" id="A0A2H0KCA9"/>
<dbReference type="NCBIfam" id="TIGR02385">
    <property type="entry name" value="RelE_StbE"/>
    <property type="match status" value="1"/>
</dbReference>
<evidence type="ECO:0000256" key="1">
    <source>
        <dbReference type="ARBA" id="ARBA00022649"/>
    </source>
</evidence>
<dbReference type="Pfam" id="PF15738">
    <property type="entry name" value="YafQ_toxin"/>
    <property type="match status" value="1"/>
</dbReference>
<sequence length="87" mass="10433">MKILTHQRFDKRFVKLREGERRRFFKRRDLFLQDQFDPRLKNHPLHGRYVGWRGIHIGGDLSVIYRLVDADTAYFLAIGTHSELYGS</sequence>
<keyword evidence="1" id="KW-1277">Toxin-antitoxin system</keyword>
<dbReference type="InterPro" id="IPR004386">
    <property type="entry name" value="Toxin_YafQ-like"/>
</dbReference>
<name>A0A2H0KCA9_9BACT</name>
<evidence type="ECO:0008006" key="4">
    <source>
        <dbReference type="Google" id="ProtNLM"/>
    </source>
</evidence>
<evidence type="ECO:0000313" key="3">
    <source>
        <dbReference type="Proteomes" id="UP000229342"/>
    </source>
</evidence>